<protein>
    <submittedName>
        <fullName evidence="1">Uncharacterized protein</fullName>
    </submittedName>
</protein>
<sequence>MCLRLHRVRDASEEVRGRELHVRGPSTIGMSCGRWRKDVEDDARWRCGLGRVRCCGCGGIRQQLVEVLLRQARRRSCHVNRARTKANFAPGITGKKDVVRADCEDPTTSESFSCSRVWLCCRCCAGERFCVFFALAVVLKYGPCGGAQRNIYPSRLDSAPKVKEDCDGVVVAAFPSC</sequence>
<proteinExistence type="predicted"/>
<evidence type="ECO:0000313" key="2">
    <source>
        <dbReference type="Proteomes" id="UP000244855"/>
    </source>
</evidence>
<accession>A0A2V1EG42</accession>
<dbReference type="AlphaFoldDB" id="A0A2V1EG42"/>
<gene>
    <name evidence="1" type="ORF">DM02DRAFT_157306</name>
</gene>
<keyword evidence="2" id="KW-1185">Reference proteome</keyword>
<dbReference type="Proteomes" id="UP000244855">
    <property type="component" value="Unassembled WGS sequence"/>
</dbReference>
<organism evidence="1 2">
    <name type="scientific">Periconia macrospinosa</name>
    <dbReference type="NCBI Taxonomy" id="97972"/>
    <lineage>
        <taxon>Eukaryota</taxon>
        <taxon>Fungi</taxon>
        <taxon>Dikarya</taxon>
        <taxon>Ascomycota</taxon>
        <taxon>Pezizomycotina</taxon>
        <taxon>Dothideomycetes</taxon>
        <taxon>Pleosporomycetidae</taxon>
        <taxon>Pleosporales</taxon>
        <taxon>Massarineae</taxon>
        <taxon>Periconiaceae</taxon>
        <taxon>Periconia</taxon>
    </lineage>
</organism>
<reference evidence="1 2" key="1">
    <citation type="journal article" date="2018" name="Sci. Rep.">
        <title>Comparative genomics provides insights into the lifestyle and reveals functional heterogeneity of dark septate endophytic fungi.</title>
        <authorList>
            <person name="Knapp D.G."/>
            <person name="Nemeth J.B."/>
            <person name="Barry K."/>
            <person name="Hainaut M."/>
            <person name="Henrissat B."/>
            <person name="Johnson J."/>
            <person name="Kuo A."/>
            <person name="Lim J.H.P."/>
            <person name="Lipzen A."/>
            <person name="Nolan M."/>
            <person name="Ohm R.A."/>
            <person name="Tamas L."/>
            <person name="Grigoriev I.V."/>
            <person name="Spatafora J.W."/>
            <person name="Nagy L.G."/>
            <person name="Kovacs G.M."/>
        </authorList>
    </citation>
    <scope>NUCLEOTIDE SEQUENCE [LARGE SCALE GENOMIC DNA]</scope>
    <source>
        <strain evidence="1 2">DSE2036</strain>
    </source>
</reference>
<evidence type="ECO:0000313" key="1">
    <source>
        <dbReference type="EMBL" id="PVI08275.1"/>
    </source>
</evidence>
<dbReference type="EMBL" id="KZ805301">
    <property type="protein sequence ID" value="PVI08275.1"/>
    <property type="molecule type" value="Genomic_DNA"/>
</dbReference>
<name>A0A2V1EG42_9PLEO</name>